<evidence type="ECO:0000256" key="5">
    <source>
        <dbReference type="RuleBase" id="RU003919"/>
    </source>
</evidence>
<accession>A0A8T3YKJ3</accession>
<evidence type="ECO:0000259" key="6">
    <source>
        <dbReference type="SMART" id="SM01386"/>
    </source>
</evidence>
<evidence type="ECO:0000256" key="1">
    <source>
        <dbReference type="ARBA" id="ARBA00008434"/>
    </source>
</evidence>
<dbReference type="Gene3D" id="4.10.860.130">
    <property type="match status" value="1"/>
</dbReference>
<dbReference type="GO" id="GO:0022627">
    <property type="term" value="C:cytosolic small ribosomal subunit"/>
    <property type="evidence" value="ECO:0007669"/>
    <property type="project" value="TreeGrafter"/>
</dbReference>
<protein>
    <recommendedName>
        <fullName evidence="4">30S ribosomal protein S15</fullName>
    </recommendedName>
</protein>
<dbReference type="InterPro" id="IPR000589">
    <property type="entry name" value="Ribosomal_uS15"/>
</dbReference>
<dbReference type="GO" id="GO:0070181">
    <property type="term" value="F:small ribosomal subunit rRNA binding"/>
    <property type="evidence" value="ECO:0007669"/>
    <property type="project" value="TreeGrafter"/>
</dbReference>
<dbReference type="InterPro" id="IPR009068">
    <property type="entry name" value="uS15_NS1_RNA-bd_sf"/>
</dbReference>
<gene>
    <name evidence="7" type="ORF">HY544_04580</name>
</gene>
<dbReference type="InterPro" id="IPR012606">
    <property type="entry name" value="Ribosomal_uS15_N"/>
</dbReference>
<sequence>MAKKSEEKGKKPLIEYDAKEIEKTVIELANAGQTPSEIGMTLRDQYGVQNAKKLTGMKIEAMLAKHGLRGDMPRDLLNLIRHSVVLQKHMEHNNKDQTARRGYTLAVSKIRRLTSYYQKSGKLDKGWRYTPETAALLVK</sequence>
<dbReference type="EMBL" id="JACQPB010000041">
    <property type="protein sequence ID" value="MBI4210753.1"/>
    <property type="molecule type" value="Genomic_DNA"/>
</dbReference>
<dbReference type="Proteomes" id="UP000732298">
    <property type="component" value="Unassembled WGS sequence"/>
</dbReference>
<dbReference type="GO" id="GO:0003735">
    <property type="term" value="F:structural constituent of ribosome"/>
    <property type="evidence" value="ECO:0007669"/>
    <property type="project" value="InterPro"/>
</dbReference>
<evidence type="ECO:0000256" key="3">
    <source>
        <dbReference type="ARBA" id="ARBA00023274"/>
    </source>
</evidence>
<dbReference type="CDD" id="cd00677">
    <property type="entry name" value="S15_NS1_EPRS_RNA-bind"/>
    <property type="match status" value="1"/>
</dbReference>
<keyword evidence="2 5" id="KW-0689">Ribosomal protein</keyword>
<comment type="similarity">
    <text evidence="1 5">Belongs to the universal ribosomal protein uS15 family.</text>
</comment>
<reference evidence="7" key="1">
    <citation type="submission" date="2020-07" db="EMBL/GenBank/DDBJ databases">
        <title>Huge and variable diversity of episymbiotic CPR bacteria and DPANN archaea in groundwater ecosystems.</title>
        <authorList>
            <person name="He C.Y."/>
            <person name="Keren R."/>
            <person name="Whittaker M."/>
            <person name="Farag I.F."/>
            <person name="Doudna J."/>
            <person name="Cate J.H.D."/>
            <person name="Banfield J.F."/>
        </authorList>
    </citation>
    <scope>NUCLEOTIDE SEQUENCE</scope>
    <source>
        <strain evidence="7">NC_groundwater_1296_Ag_S-0.2um_52_80</strain>
    </source>
</reference>
<dbReference type="SMART" id="SM01387">
    <property type="entry name" value="Ribosomal_S15"/>
    <property type="match status" value="1"/>
</dbReference>
<dbReference type="PANTHER" id="PTHR11885">
    <property type="entry name" value="RIBOSOMAL PROTEIN S15P/S13E"/>
    <property type="match status" value="1"/>
</dbReference>
<dbReference type="SMART" id="SM01386">
    <property type="entry name" value="Ribosomal_S13_N"/>
    <property type="match status" value="1"/>
</dbReference>
<evidence type="ECO:0000256" key="4">
    <source>
        <dbReference type="ARBA" id="ARBA00035313"/>
    </source>
</evidence>
<keyword evidence="3 5" id="KW-0687">Ribonucleoprotein</keyword>
<evidence type="ECO:0000313" key="8">
    <source>
        <dbReference type="Proteomes" id="UP000732298"/>
    </source>
</evidence>
<dbReference type="GO" id="GO:0006412">
    <property type="term" value="P:translation"/>
    <property type="evidence" value="ECO:0007669"/>
    <property type="project" value="InterPro"/>
</dbReference>
<dbReference type="PANTHER" id="PTHR11885:SF6">
    <property type="entry name" value="SMALL RIBOSOMAL SUBUNIT PROTEIN US15"/>
    <property type="match status" value="1"/>
</dbReference>
<name>A0A8T3YKJ3_9ARCH</name>
<evidence type="ECO:0000313" key="7">
    <source>
        <dbReference type="EMBL" id="MBI4210753.1"/>
    </source>
</evidence>
<dbReference type="InterPro" id="IPR023029">
    <property type="entry name" value="Ribosomal_uS15_arc_euk"/>
</dbReference>
<dbReference type="Pfam" id="PF00312">
    <property type="entry name" value="Ribosomal_S15"/>
    <property type="match status" value="1"/>
</dbReference>
<evidence type="ECO:0000256" key="2">
    <source>
        <dbReference type="ARBA" id="ARBA00022980"/>
    </source>
</evidence>
<dbReference type="SUPFAM" id="SSF47060">
    <property type="entry name" value="S15/NS1 RNA-binding domain"/>
    <property type="match status" value="1"/>
</dbReference>
<organism evidence="7 8">
    <name type="scientific">Candidatus Iainarchaeum sp</name>
    <dbReference type="NCBI Taxonomy" id="3101447"/>
    <lineage>
        <taxon>Archaea</taxon>
        <taxon>Candidatus Iainarchaeota</taxon>
        <taxon>Candidatus Iainarchaeia</taxon>
        <taxon>Candidatus Iainarchaeales</taxon>
        <taxon>Candidatus Iainarchaeaceae</taxon>
        <taxon>Candidatus Iainarchaeum</taxon>
    </lineage>
</organism>
<proteinExistence type="inferred from homology"/>
<feature type="domain" description="Small ribosomal subunit protein uS15 N-terminal" evidence="6">
    <location>
        <begin position="1"/>
        <end position="48"/>
    </location>
</feature>
<dbReference type="AlphaFoldDB" id="A0A8T3YKJ3"/>
<comment type="caution">
    <text evidence="7">The sequence shown here is derived from an EMBL/GenBank/DDBJ whole genome shotgun (WGS) entry which is preliminary data.</text>
</comment>
<dbReference type="Gene3D" id="1.10.287.10">
    <property type="entry name" value="S15/NS1, RNA-binding"/>
    <property type="match status" value="1"/>
</dbReference>
<dbReference type="Pfam" id="PF08069">
    <property type="entry name" value="Ribosomal_S13_N"/>
    <property type="match status" value="1"/>
</dbReference>